<proteinExistence type="predicted"/>
<protein>
    <submittedName>
        <fullName evidence="1">Uncharacterized protein</fullName>
    </submittedName>
</protein>
<accession>Q7RS16</accession>
<organism evidence="1 2">
    <name type="scientific">Plasmodium yoelii yoelii</name>
    <dbReference type="NCBI Taxonomy" id="73239"/>
    <lineage>
        <taxon>Eukaryota</taxon>
        <taxon>Sar</taxon>
        <taxon>Alveolata</taxon>
        <taxon>Apicomplexa</taxon>
        <taxon>Aconoidasida</taxon>
        <taxon>Haemosporida</taxon>
        <taxon>Plasmodiidae</taxon>
        <taxon>Plasmodium</taxon>
        <taxon>Plasmodium (Vinckeia)</taxon>
    </lineage>
</organism>
<dbReference type="AlphaFoldDB" id="Q7RS16"/>
<comment type="caution">
    <text evidence="1">The sequence shown here is derived from an EMBL/GenBank/DDBJ whole genome shotgun (WGS) entry which is preliminary data.</text>
</comment>
<name>Q7RS16_PLAYO</name>
<reference evidence="1 2" key="1">
    <citation type="journal article" date="2002" name="Nature">
        <title>Genome sequence and comparative analysis of the model rodent malaria parasite Plasmodium yoelii yoelii.</title>
        <authorList>
            <person name="Carlton J.M."/>
            <person name="Angiuoli S.V."/>
            <person name="Suh B.B."/>
            <person name="Kooij T.W."/>
            <person name="Pertea M."/>
            <person name="Silva J.C."/>
            <person name="Ermolaeva M.D."/>
            <person name="Allen J.E."/>
            <person name="Selengut J.D."/>
            <person name="Koo H.L."/>
            <person name="Peterson J.D."/>
            <person name="Pop M."/>
            <person name="Kosack D.S."/>
            <person name="Shumway M.F."/>
            <person name="Bidwell S.L."/>
            <person name="Shallom S.J."/>
            <person name="van Aken S.E."/>
            <person name="Riedmuller S.B."/>
            <person name="Feldblyum T.V."/>
            <person name="Cho J.K."/>
            <person name="Quackenbush J."/>
            <person name="Sedegah M."/>
            <person name="Shoaibi A."/>
            <person name="Cummings L.M."/>
            <person name="Florens L."/>
            <person name="Yates J.R."/>
            <person name="Raine J.D."/>
            <person name="Sinden R.E."/>
            <person name="Harris M.A."/>
            <person name="Cunningham D.A."/>
            <person name="Preiser P.R."/>
            <person name="Bergman L.W."/>
            <person name="Vaidya A.B."/>
            <person name="van Lin L.H."/>
            <person name="Janse C.J."/>
            <person name="Waters A.P."/>
            <person name="Smith H.O."/>
            <person name="White O.R."/>
            <person name="Salzberg S.L."/>
            <person name="Venter J.C."/>
            <person name="Fraser C.M."/>
            <person name="Hoffman S.L."/>
            <person name="Gardner M.J."/>
            <person name="Carucci D.J."/>
        </authorList>
    </citation>
    <scope>NUCLEOTIDE SEQUENCE [LARGE SCALE GENOMIC DNA]</scope>
    <source>
        <strain evidence="1 2">17XNL</strain>
    </source>
</reference>
<evidence type="ECO:0000313" key="2">
    <source>
        <dbReference type="Proteomes" id="UP000008553"/>
    </source>
</evidence>
<dbReference type="EMBL" id="AABL01000149">
    <property type="protein sequence ID" value="EAA16774.1"/>
    <property type="molecule type" value="Genomic_DNA"/>
</dbReference>
<dbReference type="InParanoid" id="Q7RS16"/>
<dbReference type="Proteomes" id="UP000008553">
    <property type="component" value="Unassembled WGS sequence"/>
</dbReference>
<gene>
    <name evidence="1" type="ORF">PY00550</name>
</gene>
<feature type="non-terminal residue" evidence="1">
    <location>
        <position position="1"/>
    </location>
</feature>
<sequence length="140" mass="16757">CNTIPNTEILMDVFSLYFDKKMNNQIFKEFEILSSSNVTNFEIYYIVMKTAFFEDNVTIALKVFDTVMNSFNLKTIPLNFFECILLILKKSNKYKDLYEAIDKLHRELIRFEKNKQFNSIQDLIVDIKNIINKQKREKPF</sequence>
<evidence type="ECO:0000313" key="1">
    <source>
        <dbReference type="EMBL" id="EAA16774.1"/>
    </source>
</evidence>
<keyword evidence="2" id="KW-1185">Reference proteome</keyword>
<dbReference type="PaxDb" id="73239-Q7RS16"/>